<feature type="domain" description="Sushi" evidence="18">
    <location>
        <begin position="352"/>
        <end position="409"/>
    </location>
</feature>
<comment type="caution">
    <text evidence="13">Lacks conserved residue(s) required for the propagation of feature annotation.</text>
</comment>
<feature type="disulfide bond" evidence="13">
    <location>
        <begin position="190"/>
        <end position="217"/>
    </location>
</feature>
<evidence type="ECO:0000256" key="2">
    <source>
        <dbReference type="ARBA" id="ARBA00001946"/>
    </source>
</evidence>
<evidence type="ECO:0000313" key="20">
    <source>
        <dbReference type="Proteomes" id="UP000887116"/>
    </source>
</evidence>
<dbReference type="CDD" id="cd00190">
    <property type="entry name" value="Tryp_SPc"/>
    <property type="match status" value="1"/>
</dbReference>
<dbReference type="InterPro" id="IPR035976">
    <property type="entry name" value="Sushi/SCR/CCP_sf"/>
</dbReference>
<dbReference type="Gene3D" id="3.40.50.410">
    <property type="entry name" value="von Willebrand factor, type A domain"/>
    <property type="match status" value="1"/>
</dbReference>
<keyword evidence="14" id="KW-0645">Protease</keyword>
<dbReference type="InterPro" id="IPR043504">
    <property type="entry name" value="Peptidase_S1_PA_chymotrypsin"/>
</dbReference>
<dbReference type="SUPFAM" id="SSF53300">
    <property type="entry name" value="vWA-like"/>
    <property type="match status" value="1"/>
</dbReference>
<dbReference type="InterPro" id="IPR001314">
    <property type="entry name" value="Peptidase_S1A"/>
</dbReference>
<dbReference type="FunFam" id="2.40.10.10:FF:000002">
    <property type="entry name" value="Transmembrane protease serine"/>
    <property type="match status" value="1"/>
</dbReference>
<dbReference type="Gene3D" id="2.40.10.10">
    <property type="entry name" value="Trypsin-like serine proteases"/>
    <property type="match status" value="1"/>
</dbReference>
<evidence type="ECO:0000256" key="3">
    <source>
        <dbReference type="ARBA" id="ARBA00004241"/>
    </source>
</evidence>
<dbReference type="PRINTS" id="PR00722">
    <property type="entry name" value="CHYMOTRYPSIN"/>
</dbReference>
<feature type="domain" description="VWFA" evidence="16">
    <location>
        <begin position="529"/>
        <end position="706"/>
    </location>
</feature>
<protein>
    <recommendedName>
        <fullName evidence="12">C3/C5 convertase</fullName>
    </recommendedName>
</protein>
<proteinExistence type="inferred from homology"/>
<dbReference type="EMBL" id="BMAO01001937">
    <property type="protein sequence ID" value="GFQ77041.1"/>
    <property type="molecule type" value="Genomic_DNA"/>
</dbReference>
<keyword evidence="4" id="KW-0399">Innate immunity</keyword>
<keyword evidence="14" id="KW-0378">Hydrolase</keyword>
<evidence type="ECO:0000256" key="11">
    <source>
        <dbReference type="ARBA" id="ARBA00024195"/>
    </source>
</evidence>
<evidence type="ECO:0000256" key="4">
    <source>
        <dbReference type="ARBA" id="ARBA00022588"/>
    </source>
</evidence>
<dbReference type="CDD" id="cd01450">
    <property type="entry name" value="vWFA_subfamily_ECM"/>
    <property type="match status" value="1"/>
</dbReference>
<dbReference type="InterPro" id="IPR000436">
    <property type="entry name" value="Sushi_SCR_CCP_dom"/>
</dbReference>
<feature type="domain" description="Sushi" evidence="18">
    <location>
        <begin position="290"/>
        <end position="351"/>
    </location>
</feature>
<dbReference type="InterPro" id="IPR033116">
    <property type="entry name" value="TRYPSIN_SER"/>
</dbReference>
<dbReference type="Gene3D" id="2.10.70.10">
    <property type="entry name" value="Complement Module, domain 1"/>
    <property type="match status" value="7"/>
</dbReference>
<dbReference type="InterPro" id="IPR036465">
    <property type="entry name" value="vWFA_dom_sf"/>
</dbReference>
<dbReference type="SUPFAM" id="SSF50494">
    <property type="entry name" value="Trypsin-like serine proteases"/>
    <property type="match status" value="1"/>
</dbReference>
<dbReference type="GO" id="GO:0009986">
    <property type="term" value="C:cell surface"/>
    <property type="evidence" value="ECO:0007669"/>
    <property type="project" value="UniProtKB-SubCell"/>
</dbReference>
<feature type="domain" description="Sushi" evidence="18">
    <location>
        <begin position="412"/>
        <end position="469"/>
    </location>
</feature>
<evidence type="ECO:0000256" key="14">
    <source>
        <dbReference type="RuleBase" id="RU363034"/>
    </source>
</evidence>
<evidence type="ECO:0000256" key="8">
    <source>
        <dbReference type="ARBA" id="ARBA00022859"/>
    </source>
</evidence>
<dbReference type="PANTHER" id="PTHR46393:SF7">
    <property type="entry name" value="COMPLEMENT C2"/>
    <property type="match status" value="1"/>
</dbReference>
<dbReference type="InterPro" id="IPR002035">
    <property type="entry name" value="VWF_A"/>
</dbReference>
<dbReference type="SMART" id="SM00327">
    <property type="entry name" value="VWA"/>
    <property type="match status" value="1"/>
</dbReference>
<gene>
    <name evidence="19" type="primary">SVEP1</name>
    <name evidence="19" type="ORF">TNCT_460161</name>
</gene>
<sequence>MFNVNTLRQYAVACLCASFIGAVLSDCPIPDKHPNNGRMRFQRRADVNMTIAPENYLLRFHCYKGYIMKGSRAIVCISDKWSKEFPVCSKMSCADPPPIKNGDYLLVTGVSEDPVIGSTATYTCNDGYELKNDSNSVLTCHLFDDINDAQWEGELPSCIEKESCPDPGVSVDGKREGDCCYIGSVLEFSCNEDYELVGKDKIICLPGATWSSPRPLCRPLGDYCEVQPIPHGVAVRFQSEEGQKEGDYYLPEEEVEIKCEPGYRYNDSEKYIYCNEGNQWERDFKECIEAFCERPPPLKNGRIPEMESSNATLFPHNFDITYICDQGYRLKGDSWAHCASRRWSGTPQCEEVLCPDPGVPEYGTRIGDSFKVGAKVNFKCFMKFELIGSFERYCLPNGRWSGELARCNNPDNYCPNPGIPVNGYKNSSSYNLGDHVEFKCFDKCELIGSKVRECLPSGEWSGQETQCLGRHDFDNSVSISEILKEAIAEKEKKQKKELLEYRKAWYSTFHNGSTPLAKALSLSYTGRYIFYFAFDVSGSVRENNFRNSVKFAKAIVKKIGISEHGALAGALTFSSSAKTEFLPLQYKKTEEVLEALDNLQYIGGGTSARSALSQIREELIPLTEKYLSKKGIKSVIFILTDGKSNMGGDPQEQAEMLKQAGVEIYCIGVTNSAEKASLYKIASLPEKEHVFILKDYSALSFLIEEITNGSIDYSKCGLGLENVGIQANRGRIFGGVRASEPWPWMAAIYFRNPRLANKVQCGGTIVGKEFILTAAHCLFMKEIEWQPKDIIIKLGLTNIKNQSSLQEFEVGKIHIHPLYPRRTDILDYDVALLKLKRPIQFNALVRPICLPPRELPEKSTLYKAGENAIATGWGHSGIIHRFEDIEGIPEDQLKEIVLPIQPMDKCNETIKINNLVQAVFTERMFCAGDGGGGNDTCKGDSGGPLMQSQMNEKEGHKYWTQIGVISWGIGCGLANTYGYYTHVQKMHDWVMSILQSAK</sequence>
<dbReference type="CDD" id="cd00033">
    <property type="entry name" value="CCP"/>
    <property type="match status" value="6"/>
</dbReference>
<keyword evidence="8" id="KW-0391">Immunity</keyword>
<dbReference type="PROSITE" id="PS50234">
    <property type="entry name" value="VWFA"/>
    <property type="match status" value="1"/>
</dbReference>
<dbReference type="OrthoDB" id="6127264at2759"/>
<dbReference type="SUPFAM" id="SSF57535">
    <property type="entry name" value="Complement control module/SCR domain"/>
    <property type="match status" value="7"/>
</dbReference>
<feature type="domain" description="Peptidase S1" evidence="17">
    <location>
        <begin position="732"/>
        <end position="995"/>
    </location>
</feature>
<feature type="domain" description="Sushi" evidence="18">
    <location>
        <begin position="162"/>
        <end position="219"/>
    </location>
</feature>
<feature type="chain" id="PRO_5036448142" description="C3/C5 convertase" evidence="15">
    <location>
        <begin position="26"/>
        <end position="998"/>
    </location>
</feature>
<keyword evidence="6 15" id="KW-0732">Signal</keyword>
<organism evidence="19 20">
    <name type="scientific">Trichonephila clavata</name>
    <name type="common">Joro spider</name>
    <name type="synonym">Nephila clavata</name>
    <dbReference type="NCBI Taxonomy" id="2740835"/>
    <lineage>
        <taxon>Eukaryota</taxon>
        <taxon>Metazoa</taxon>
        <taxon>Ecdysozoa</taxon>
        <taxon>Arthropoda</taxon>
        <taxon>Chelicerata</taxon>
        <taxon>Arachnida</taxon>
        <taxon>Araneae</taxon>
        <taxon>Araneomorphae</taxon>
        <taxon>Entelegynae</taxon>
        <taxon>Araneoidea</taxon>
        <taxon>Nephilidae</taxon>
        <taxon>Trichonephila</taxon>
    </lineage>
</organism>
<dbReference type="PROSITE" id="PS00134">
    <property type="entry name" value="TRYPSIN_HIS"/>
    <property type="match status" value="1"/>
</dbReference>
<feature type="signal peptide" evidence="15">
    <location>
        <begin position="1"/>
        <end position="25"/>
    </location>
</feature>
<evidence type="ECO:0000256" key="9">
    <source>
        <dbReference type="ARBA" id="ARBA00023157"/>
    </source>
</evidence>
<reference evidence="19" key="1">
    <citation type="submission" date="2020-07" db="EMBL/GenBank/DDBJ databases">
        <title>Multicomponent nature underlies the extraordinary mechanical properties of spider dragline silk.</title>
        <authorList>
            <person name="Kono N."/>
            <person name="Nakamura H."/>
            <person name="Mori M."/>
            <person name="Yoshida Y."/>
            <person name="Ohtoshi R."/>
            <person name="Malay A.D."/>
            <person name="Moran D.A.P."/>
            <person name="Tomita M."/>
            <person name="Numata K."/>
            <person name="Arakawa K."/>
        </authorList>
    </citation>
    <scope>NUCLEOTIDE SEQUENCE</scope>
</reference>
<comment type="cofactor">
    <cofactor evidence="2">
        <name>Mg(2+)</name>
        <dbReference type="ChEBI" id="CHEBI:18420"/>
    </cofactor>
</comment>
<dbReference type="FunFam" id="2.40.10.10:FF:000068">
    <property type="entry name" value="transmembrane protease serine 2"/>
    <property type="match status" value="1"/>
</dbReference>
<dbReference type="InterPro" id="IPR009003">
    <property type="entry name" value="Peptidase_S1_PA"/>
</dbReference>
<keyword evidence="9 13" id="KW-1015">Disulfide bond</keyword>
<accession>A0A8X6KLP6</accession>
<dbReference type="Proteomes" id="UP000887116">
    <property type="component" value="Unassembled WGS sequence"/>
</dbReference>
<dbReference type="Pfam" id="PF00089">
    <property type="entry name" value="Trypsin"/>
    <property type="match status" value="1"/>
</dbReference>
<feature type="domain" description="Sushi" evidence="18">
    <location>
        <begin position="222"/>
        <end position="289"/>
    </location>
</feature>
<evidence type="ECO:0000256" key="1">
    <source>
        <dbReference type="ARBA" id="ARBA00001936"/>
    </source>
</evidence>
<evidence type="ECO:0000256" key="5">
    <source>
        <dbReference type="ARBA" id="ARBA00022659"/>
    </source>
</evidence>
<keyword evidence="14" id="KW-0720">Serine protease</keyword>
<dbReference type="PROSITE" id="PS00135">
    <property type="entry name" value="TRYPSIN_SER"/>
    <property type="match status" value="1"/>
</dbReference>
<evidence type="ECO:0000259" key="16">
    <source>
        <dbReference type="PROSITE" id="PS50234"/>
    </source>
</evidence>
<dbReference type="InterPro" id="IPR001254">
    <property type="entry name" value="Trypsin_dom"/>
</dbReference>
<dbReference type="SMART" id="SM00020">
    <property type="entry name" value="Tryp_SPc"/>
    <property type="match status" value="1"/>
</dbReference>
<evidence type="ECO:0000256" key="12">
    <source>
        <dbReference type="ARBA" id="ARBA00029636"/>
    </source>
</evidence>
<feature type="domain" description="Sushi" evidence="18">
    <location>
        <begin position="25"/>
        <end position="90"/>
    </location>
</feature>
<dbReference type="Pfam" id="PF00084">
    <property type="entry name" value="Sushi"/>
    <property type="match status" value="7"/>
</dbReference>
<feature type="domain" description="Sushi" evidence="18">
    <location>
        <begin position="91"/>
        <end position="160"/>
    </location>
</feature>
<dbReference type="GO" id="GO:0032991">
    <property type="term" value="C:protein-containing complex"/>
    <property type="evidence" value="ECO:0007669"/>
    <property type="project" value="UniProtKB-ARBA"/>
</dbReference>
<feature type="disulfide bond" evidence="13">
    <location>
        <begin position="440"/>
        <end position="467"/>
    </location>
</feature>
<evidence type="ECO:0000256" key="6">
    <source>
        <dbReference type="ARBA" id="ARBA00022729"/>
    </source>
</evidence>
<dbReference type="GO" id="GO:0006508">
    <property type="term" value="P:proteolysis"/>
    <property type="evidence" value="ECO:0007669"/>
    <property type="project" value="UniProtKB-KW"/>
</dbReference>
<evidence type="ECO:0000259" key="18">
    <source>
        <dbReference type="PROSITE" id="PS50923"/>
    </source>
</evidence>
<comment type="similarity">
    <text evidence="11">Belongs to the peptidase S1 family. CLIP subfamily.</text>
</comment>
<keyword evidence="20" id="KW-1185">Reference proteome</keyword>
<evidence type="ECO:0000313" key="19">
    <source>
        <dbReference type="EMBL" id="GFQ77041.1"/>
    </source>
</evidence>
<dbReference type="Pfam" id="PF00092">
    <property type="entry name" value="VWA"/>
    <property type="match status" value="1"/>
</dbReference>
<keyword evidence="5 13" id="KW-0768">Sushi</keyword>
<evidence type="ECO:0000259" key="17">
    <source>
        <dbReference type="PROSITE" id="PS50240"/>
    </source>
</evidence>
<dbReference type="SMART" id="SM00032">
    <property type="entry name" value="CCP"/>
    <property type="match status" value="7"/>
</dbReference>
<name>A0A8X6KLP6_TRICU</name>
<dbReference type="InterPro" id="IPR018114">
    <property type="entry name" value="TRYPSIN_HIS"/>
</dbReference>
<feature type="disulfide bond" evidence="13">
    <location>
        <begin position="380"/>
        <end position="407"/>
    </location>
</feature>
<comment type="subcellular location">
    <subcellularLocation>
        <location evidence="3">Cell surface</location>
    </subcellularLocation>
</comment>
<comment type="caution">
    <text evidence="19">The sequence shown here is derived from an EMBL/GenBank/DDBJ whole genome shotgun (WGS) entry which is preliminary data.</text>
</comment>
<evidence type="ECO:0000256" key="15">
    <source>
        <dbReference type="SAM" id="SignalP"/>
    </source>
</evidence>
<evidence type="ECO:0000256" key="10">
    <source>
        <dbReference type="ARBA" id="ARBA00023180"/>
    </source>
</evidence>
<dbReference type="PROSITE" id="PS50923">
    <property type="entry name" value="SUSHI"/>
    <property type="match status" value="7"/>
</dbReference>
<keyword evidence="10" id="KW-0325">Glycoprotein</keyword>
<keyword evidence="7" id="KW-0677">Repeat</keyword>
<dbReference type="PANTHER" id="PTHR46393">
    <property type="entry name" value="SUSHI DOMAIN-CONTAINING PROTEIN"/>
    <property type="match status" value="1"/>
</dbReference>
<dbReference type="GO" id="GO:0004252">
    <property type="term" value="F:serine-type endopeptidase activity"/>
    <property type="evidence" value="ECO:0007669"/>
    <property type="project" value="InterPro"/>
</dbReference>
<evidence type="ECO:0000256" key="7">
    <source>
        <dbReference type="ARBA" id="ARBA00022737"/>
    </source>
</evidence>
<dbReference type="GO" id="GO:0045087">
    <property type="term" value="P:innate immune response"/>
    <property type="evidence" value="ECO:0007669"/>
    <property type="project" value="UniProtKB-KW"/>
</dbReference>
<dbReference type="PROSITE" id="PS50240">
    <property type="entry name" value="TRYPSIN_DOM"/>
    <property type="match status" value="1"/>
</dbReference>
<evidence type="ECO:0000256" key="13">
    <source>
        <dbReference type="PROSITE-ProRule" id="PRU00302"/>
    </source>
</evidence>
<dbReference type="AlphaFoldDB" id="A0A8X6KLP6"/>
<comment type="cofactor">
    <cofactor evidence="1">
        <name>Mn(2+)</name>
        <dbReference type="ChEBI" id="CHEBI:29035"/>
    </cofactor>
</comment>